<gene>
    <name evidence="2" type="ORF">ACFSXZ_32240</name>
</gene>
<dbReference type="Pfam" id="PF00550">
    <property type="entry name" value="PP-binding"/>
    <property type="match status" value="1"/>
</dbReference>
<feature type="domain" description="Carrier" evidence="1">
    <location>
        <begin position="15"/>
        <end position="93"/>
    </location>
</feature>
<proteinExistence type="predicted"/>
<evidence type="ECO:0000313" key="2">
    <source>
        <dbReference type="EMBL" id="MFD2421008.1"/>
    </source>
</evidence>
<dbReference type="RefSeq" id="WP_378269361.1">
    <property type="nucleotide sequence ID" value="NZ_JBHUKR010000021.1"/>
</dbReference>
<comment type="caution">
    <text evidence="2">The sequence shown here is derived from an EMBL/GenBank/DDBJ whole genome shotgun (WGS) entry which is preliminary data.</text>
</comment>
<reference evidence="3" key="1">
    <citation type="journal article" date="2019" name="Int. J. Syst. Evol. Microbiol.">
        <title>The Global Catalogue of Microorganisms (GCM) 10K type strain sequencing project: providing services to taxonomists for standard genome sequencing and annotation.</title>
        <authorList>
            <consortium name="The Broad Institute Genomics Platform"/>
            <consortium name="The Broad Institute Genome Sequencing Center for Infectious Disease"/>
            <person name="Wu L."/>
            <person name="Ma J."/>
        </authorList>
    </citation>
    <scope>NUCLEOTIDE SEQUENCE [LARGE SCALE GENOMIC DNA]</scope>
    <source>
        <strain evidence="3">CGMCC 4.7645</strain>
    </source>
</reference>
<dbReference type="PROSITE" id="PS50075">
    <property type="entry name" value="CARRIER"/>
    <property type="match status" value="1"/>
</dbReference>
<protein>
    <submittedName>
        <fullName evidence="2">Acyl carrier protein</fullName>
    </submittedName>
</protein>
<dbReference type="Gene3D" id="1.10.1200.10">
    <property type="entry name" value="ACP-like"/>
    <property type="match status" value="1"/>
</dbReference>
<evidence type="ECO:0000313" key="3">
    <source>
        <dbReference type="Proteomes" id="UP001597417"/>
    </source>
</evidence>
<dbReference type="InterPro" id="IPR009081">
    <property type="entry name" value="PP-bd_ACP"/>
</dbReference>
<dbReference type="SUPFAM" id="SSF47336">
    <property type="entry name" value="ACP-like"/>
    <property type="match status" value="1"/>
</dbReference>
<evidence type="ECO:0000259" key="1">
    <source>
        <dbReference type="PROSITE" id="PS50075"/>
    </source>
</evidence>
<dbReference type="InterPro" id="IPR036736">
    <property type="entry name" value="ACP-like_sf"/>
</dbReference>
<organism evidence="2 3">
    <name type="scientific">Amycolatopsis pigmentata</name>
    <dbReference type="NCBI Taxonomy" id="450801"/>
    <lineage>
        <taxon>Bacteria</taxon>
        <taxon>Bacillati</taxon>
        <taxon>Actinomycetota</taxon>
        <taxon>Actinomycetes</taxon>
        <taxon>Pseudonocardiales</taxon>
        <taxon>Pseudonocardiaceae</taxon>
        <taxon>Amycolatopsis</taxon>
    </lineage>
</organism>
<dbReference type="Proteomes" id="UP001597417">
    <property type="component" value="Unassembled WGS sequence"/>
</dbReference>
<name>A0ABW5G151_9PSEU</name>
<accession>A0ABW5G151</accession>
<dbReference type="EMBL" id="JBHUKR010000021">
    <property type="protein sequence ID" value="MFD2421008.1"/>
    <property type="molecule type" value="Genomic_DNA"/>
</dbReference>
<sequence length="101" mass="11181">MTDETTAVADEAVLDVILDVVGGMVREILGEYDIDDVEITMDTTFHEDLELESIDLVVLAGRLQEHYGEPVNLAEFLADKELEEVIALTVGELVRFVASRT</sequence>
<keyword evidence="3" id="KW-1185">Reference proteome</keyword>